<accession>A0A4Q9PB55</accession>
<organism evidence="1 2">
    <name type="scientific">Dichomitus squalens</name>
    <dbReference type="NCBI Taxonomy" id="114155"/>
    <lineage>
        <taxon>Eukaryota</taxon>
        <taxon>Fungi</taxon>
        <taxon>Dikarya</taxon>
        <taxon>Basidiomycota</taxon>
        <taxon>Agaricomycotina</taxon>
        <taxon>Agaricomycetes</taxon>
        <taxon>Polyporales</taxon>
        <taxon>Polyporaceae</taxon>
        <taxon>Dichomitus</taxon>
    </lineage>
</organism>
<evidence type="ECO:0000313" key="1">
    <source>
        <dbReference type="EMBL" id="TBU51929.1"/>
    </source>
</evidence>
<proteinExistence type="predicted"/>
<protein>
    <submittedName>
        <fullName evidence="1">Uncharacterized protein</fullName>
    </submittedName>
</protein>
<evidence type="ECO:0000313" key="2">
    <source>
        <dbReference type="Proteomes" id="UP000292082"/>
    </source>
</evidence>
<gene>
    <name evidence="1" type="ORF">BD310DRAFT_982211</name>
</gene>
<keyword evidence="2" id="KW-1185">Reference proteome</keyword>
<sequence length="59" mass="6869">MFLEVLRACQYLPVVEISQLLCWVFAEGNVFLDMTAQKYVPYPSISDELGKTDEEIRLR</sequence>
<reference evidence="1 2" key="1">
    <citation type="submission" date="2019-01" db="EMBL/GenBank/DDBJ databases">
        <title>Draft genome sequences of three monokaryotic isolates of the white-rot basidiomycete fungus Dichomitus squalens.</title>
        <authorList>
            <consortium name="DOE Joint Genome Institute"/>
            <person name="Lopez S.C."/>
            <person name="Andreopoulos B."/>
            <person name="Pangilinan J."/>
            <person name="Lipzen A."/>
            <person name="Riley R."/>
            <person name="Ahrendt S."/>
            <person name="Ng V."/>
            <person name="Barry K."/>
            <person name="Daum C."/>
            <person name="Grigoriev I.V."/>
            <person name="Hilden K.S."/>
            <person name="Makela M.R."/>
            <person name="de Vries R.P."/>
        </authorList>
    </citation>
    <scope>NUCLEOTIDE SEQUENCE [LARGE SCALE GENOMIC DNA]</scope>
    <source>
        <strain evidence="1 2">CBS 464.89</strain>
    </source>
</reference>
<dbReference type="Proteomes" id="UP000292082">
    <property type="component" value="Unassembled WGS sequence"/>
</dbReference>
<dbReference type="EMBL" id="ML145276">
    <property type="protein sequence ID" value="TBU51929.1"/>
    <property type="molecule type" value="Genomic_DNA"/>
</dbReference>
<dbReference type="AlphaFoldDB" id="A0A4Q9PB55"/>
<name>A0A4Q9PB55_9APHY</name>